<keyword evidence="1 2" id="KW-0732">Signal</keyword>
<dbReference type="InterPro" id="IPR036907">
    <property type="entry name" value="5'-Nucleotdase_C_sf"/>
</dbReference>
<dbReference type="PANTHER" id="PTHR11575">
    <property type="entry name" value="5'-NUCLEOTIDASE-RELATED"/>
    <property type="match status" value="1"/>
</dbReference>
<accession>A0ABP8UGG6</accession>
<dbReference type="RefSeq" id="WP_345434019.1">
    <property type="nucleotide sequence ID" value="NZ_BAABHK010000008.1"/>
</dbReference>
<dbReference type="Proteomes" id="UP001501442">
    <property type="component" value="Unassembled WGS sequence"/>
</dbReference>
<dbReference type="Pfam" id="PF00149">
    <property type="entry name" value="Metallophos"/>
    <property type="match status" value="1"/>
</dbReference>
<feature type="chain" id="PRO_5044952095" evidence="2">
    <location>
        <begin position="25"/>
        <end position="629"/>
    </location>
</feature>
<dbReference type="PRINTS" id="PR01607">
    <property type="entry name" value="APYRASEFAMLY"/>
</dbReference>
<dbReference type="InterPro" id="IPR006179">
    <property type="entry name" value="5_nucleotidase/apyrase"/>
</dbReference>
<organism evidence="5 6">
    <name type="scientific">Actinoallomurus vinaceus</name>
    <dbReference type="NCBI Taxonomy" id="1080074"/>
    <lineage>
        <taxon>Bacteria</taxon>
        <taxon>Bacillati</taxon>
        <taxon>Actinomycetota</taxon>
        <taxon>Actinomycetes</taxon>
        <taxon>Streptosporangiales</taxon>
        <taxon>Thermomonosporaceae</taxon>
        <taxon>Actinoallomurus</taxon>
    </lineage>
</organism>
<protein>
    <submittedName>
        <fullName evidence="5">Bifunctional metallophosphatase/5'-nucleotidase</fullName>
    </submittedName>
</protein>
<dbReference type="PANTHER" id="PTHR11575:SF24">
    <property type="entry name" value="5'-NUCLEOTIDASE"/>
    <property type="match status" value="1"/>
</dbReference>
<comment type="caution">
    <text evidence="5">The sequence shown here is derived from an EMBL/GenBank/DDBJ whole genome shotgun (WGS) entry which is preliminary data.</text>
</comment>
<keyword evidence="2" id="KW-0547">Nucleotide-binding</keyword>
<reference evidence="6" key="1">
    <citation type="journal article" date="2019" name="Int. J. Syst. Evol. Microbiol.">
        <title>The Global Catalogue of Microorganisms (GCM) 10K type strain sequencing project: providing services to taxonomists for standard genome sequencing and annotation.</title>
        <authorList>
            <consortium name="The Broad Institute Genomics Platform"/>
            <consortium name="The Broad Institute Genome Sequencing Center for Infectious Disease"/>
            <person name="Wu L."/>
            <person name="Ma J."/>
        </authorList>
    </citation>
    <scope>NUCLEOTIDE SEQUENCE [LARGE SCALE GENOMIC DNA]</scope>
    <source>
        <strain evidence="6">JCM 17939</strain>
    </source>
</reference>
<dbReference type="SUPFAM" id="SSF56300">
    <property type="entry name" value="Metallo-dependent phosphatases"/>
    <property type="match status" value="1"/>
</dbReference>
<name>A0ABP8UGG6_9ACTN</name>
<dbReference type="SUPFAM" id="SSF55816">
    <property type="entry name" value="5'-nucleotidase (syn. UDP-sugar hydrolase), C-terminal domain"/>
    <property type="match status" value="1"/>
</dbReference>
<keyword evidence="2" id="KW-0378">Hydrolase</keyword>
<dbReference type="EMBL" id="BAABHK010000008">
    <property type="protein sequence ID" value="GAA4630403.1"/>
    <property type="molecule type" value="Genomic_DNA"/>
</dbReference>
<gene>
    <name evidence="5" type="ORF">GCM10023196_055630</name>
</gene>
<dbReference type="Pfam" id="PF02872">
    <property type="entry name" value="5_nucleotid_C"/>
    <property type="match status" value="1"/>
</dbReference>
<feature type="signal peptide" evidence="2">
    <location>
        <begin position="1"/>
        <end position="24"/>
    </location>
</feature>
<dbReference type="InterPro" id="IPR004843">
    <property type="entry name" value="Calcineurin-like_PHP"/>
</dbReference>
<evidence type="ECO:0000313" key="5">
    <source>
        <dbReference type="EMBL" id="GAA4630403.1"/>
    </source>
</evidence>
<feature type="domain" description="Calcineurin-like phosphoesterase" evidence="3">
    <location>
        <begin position="66"/>
        <end position="330"/>
    </location>
</feature>
<dbReference type="InterPro" id="IPR029052">
    <property type="entry name" value="Metallo-depent_PP-like"/>
</dbReference>
<proteinExistence type="inferred from homology"/>
<evidence type="ECO:0000256" key="2">
    <source>
        <dbReference type="RuleBase" id="RU362119"/>
    </source>
</evidence>
<dbReference type="InterPro" id="IPR008334">
    <property type="entry name" value="5'-Nucleotdase_C"/>
</dbReference>
<sequence>MLPAFLRSRATRAGLIAVALGAVAAAPLAVTGSQPAGAVTIAGARTLSDKVTVDWAGKNRPHGTTDVHLLAWNDFHGNLEPAGLTMYGKFAGGAAYLAKAVRDKQAAYGAREATVMAGDNIGASPLVNGLFNEEPATIMANLMNVDYSSVGNHEFDKGKTELQRVQNGGCAPTGCKGAPYAAKQHHRWTTKKTYPGADFQYLSANVTDKATGKTLFPAYGVKRFPTTAGRSVKIGFIGEVLQATPTIVTPTGVAGLDFTDEAAAANRAVKKLARQGVKIPVLVIHQGGFQTGTLTAPNGCAGNLAGSDIEAIAKKLDPSIKVIVSGHTHAEYRCTITVNGVTRLITSAASYGRILSDIKLTVDNHTGKLVAADAANSVVENALNTPGPGVIRKDDPSKADPQVAKVVKQYVDASAPLANKVVGKIQGDLTRDATPQGETTLGNVIADAQLAATSDASKGGAQLALMNPGGVRADLKTGDIAGGEAPGEVTYGEAFTVQPFGNSLVTKTMTGDMLRRVLEQQFAGCGGQTTQKVLQISKTLTYQSNPSAATCAGKVGEIKVSGATVSPTTSFRVTMNNFLAAGGDGFTVFNEGTNPLGGAQDIDAFTAYLGAAGTTGVAVPARDRITPLS</sequence>
<evidence type="ECO:0000259" key="3">
    <source>
        <dbReference type="Pfam" id="PF00149"/>
    </source>
</evidence>
<keyword evidence="6" id="KW-1185">Reference proteome</keyword>
<evidence type="ECO:0000256" key="1">
    <source>
        <dbReference type="ARBA" id="ARBA00022729"/>
    </source>
</evidence>
<feature type="domain" description="5'-Nucleotidase C-terminal" evidence="4">
    <location>
        <begin position="421"/>
        <end position="591"/>
    </location>
</feature>
<evidence type="ECO:0000313" key="6">
    <source>
        <dbReference type="Proteomes" id="UP001501442"/>
    </source>
</evidence>
<evidence type="ECO:0000259" key="4">
    <source>
        <dbReference type="Pfam" id="PF02872"/>
    </source>
</evidence>
<comment type="similarity">
    <text evidence="2">Belongs to the 5'-nucleotidase family.</text>
</comment>
<dbReference type="Gene3D" id="3.60.21.10">
    <property type="match status" value="1"/>
</dbReference>
<dbReference type="Gene3D" id="3.90.780.10">
    <property type="entry name" value="5'-Nucleotidase, C-terminal domain"/>
    <property type="match status" value="1"/>
</dbReference>